<accession>A0A8X6TCS9</accession>
<sequence length="113" mass="12341">MLARRPIRGPSHSSACTSTPHHLSAPHPVVTTLLLLLKHTLVVNIQPAGDKVVALPPSYLSANKPARKCLCQNIFAPQVFVYRTWCVLVRGNVTLMTGLGYLNSNPVPNKQHV</sequence>
<feature type="region of interest" description="Disordered" evidence="1">
    <location>
        <begin position="1"/>
        <end position="23"/>
    </location>
</feature>
<dbReference type="Proteomes" id="UP000887013">
    <property type="component" value="Unassembled WGS sequence"/>
</dbReference>
<reference evidence="2" key="1">
    <citation type="submission" date="2020-08" db="EMBL/GenBank/DDBJ databases">
        <title>Multicomponent nature underlies the extraordinary mechanical properties of spider dragline silk.</title>
        <authorList>
            <person name="Kono N."/>
            <person name="Nakamura H."/>
            <person name="Mori M."/>
            <person name="Yoshida Y."/>
            <person name="Ohtoshi R."/>
            <person name="Malay A.D."/>
            <person name="Moran D.A.P."/>
            <person name="Tomita M."/>
            <person name="Numata K."/>
            <person name="Arakawa K."/>
        </authorList>
    </citation>
    <scope>NUCLEOTIDE SEQUENCE</scope>
</reference>
<proteinExistence type="predicted"/>
<organism evidence="2 3">
    <name type="scientific">Nephila pilipes</name>
    <name type="common">Giant wood spider</name>
    <name type="synonym">Nephila maculata</name>
    <dbReference type="NCBI Taxonomy" id="299642"/>
    <lineage>
        <taxon>Eukaryota</taxon>
        <taxon>Metazoa</taxon>
        <taxon>Ecdysozoa</taxon>
        <taxon>Arthropoda</taxon>
        <taxon>Chelicerata</taxon>
        <taxon>Arachnida</taxon>
        <taxon>Araneae</taxon>
        <taxon>Araneomorphae</taxon>
        <taxon>Entelegynae</taxon>
        <taxon>Araneoidea</taxon>
        <taxon>Nephilidae</taxon>
        <taxon>Nephila</taxon>
    </lineage>
</organism>
<dbReference type="OrthoDB" id="10539021at2759"/>
<dbReference type="EMBL" id="BMAW01054012">
    <property type="protein sequence ID" value="GFS93991.1"/>
    <property type="molecule type" value="Genomic_DNA"/>
</dbReference>
<feature type="compositionally biased region" description="Polar residues" evidence="1">
    <location>
        <begin position="11"/>
        <end position="21"/>
    </location>
</feature>
<protein>
    <submittedName>
        <fullName evidence="2">Uncharacterized protein</fullName>
    </submittedName>
</protein>
<evidence type="ECO:0000256" key="1">
    <source>
        <dbReference type="SAM" id="MobiDB-lite"/>
    </source>
</evidence>
<evidence type="ECO:0000313" key="3">
    <source>
        <dbReference type="Proteomes" id="UP000887013"/>
    </source>
</evidence>
<evidence type="ECO:0000313" key="2">
    <source>
        <dbReference type="EMBL" id="GFS93991.1"/>
    </source>
</evidence>
<gene>
    <name evidence="2" type="ORF">NPIL_178741</name>
</gene>
<dbReference type="AlphaFoldDB" id="A0A8X6TCS9"/>
<keyword evidence="3" id="KW-1185">Reference proteome</keyword>
<comment type="caution">
    <text evidence="2">The sequence shown here is derived from an EMBL/GenBank/DDBJ whole genome shotgun (WGS) entry which is preliminary data.</text>
</comment>
<name>A0A8X6TCS9_NEPPI</name>